<evidence type="ECO:0000313" key="7">
    <source>
        <dbReference type="EMBL" id="CAD8087151.1"/>
    </source>
</evidence>
<organism evidence="7 8">
    <name type="scientific">Paramecium primaurelia</name>
    <dbReference type="NCBI Taxonomy" id="5886"/>
    <lineage>
        <taxon>Eukaryota</taxon>
        <taxon>Sar</taxon>
        <taxon>Alveolata</taxon>
        <taxon>Ciliophora</taxon>
        <taxon>Intramacronucleata</taxon>
        <taxon>Oligohymenophorea</taxon>
        <taxon>Peniculida</taxon>
        <taxon>Parameciidae</taxon>
        <taxon>Paramecium</taxon>
    </lineage>
</organism>
<keyword evidence="3 6" id="KW-0812">Transmembrane</keyword>
<comment type="caution">
    <text evidence="7">The sequence shown here is derived from an EMBL/GenBank/DDBJ whole genome shotgun (WGS) entry which is preliminary data.</text>
</comment>
<dbReference type="GO" id="GO:0016020">
    <property type="term" value="C:membrane"/>
    <property type="evidence" value="ECO:0007669"/>
    <property type="project" value="UniProtKB-SubCell"/>
</dbReference>
<proteinExistence type="predicted"/>
<evidence type="ECO:0000256" key="3">
    <source>
        <dbReference type="ARBA" id="ARBA00022692"/>
    </source>
</evidence>
<evidence type="ECO:0000256" key="6">
    <source>
        <dbReference type="SAM" id="Phobius"/>
    </source>
</evidence>
<feature type="transmembrane region" description="Helical" evidence="6">
    <location>
        <begin position="166"/>
        <end position="184"/>
    </location>
</feature>
<evidence type="ECO:0000256" key="2">
    <source>
        <dbReference type="ARBA" id="ARBA00022448"/>
    </source>
</evidence>
<comment type="subcellular location">
    <subcellularLocation>
        <location evidence="1">Membrane</location>
        <topology evidence="1">Multi-pass membrane protein</topology>
    </subcellularLocation>
</comment>
<keyword evidence="5 6" id="KW-0472">Membrane</keyword>
<keyword evidence="2" id="KW-0813">Transport</keyword>
<feature type="transmembrane region" description="Helical" evidence="6">
    <location>
        <begin position="190"/>
        <end position="207"/>
    </location>
</feature>
<feature type="transmembrane region" description="Helical" evidence="6">
    <location>
        <begin position="93"/>
        <end position="110"/>
    </location>
</feature>
<sequence length="215" mass="24924">MRQSIFAIQIMKNLKFLLKRMVKEINSFERIFLIMFLLCSRCQLYLHLEYLQVFGEGNKKPNWINHEKSVDYHPTVMHAECDTLGQGMISKPFWFMIFYGLCSILFGMLLDNCYKVFGQFQQSIKFNQLGIDDAKLTVLGSVQAVCNGGSRFGQAVLFDKIGFKKVYLIIAVINLIFTVVIGYINDSYAVMVESFGLYWILLCYFHIRNIIQRGA</sequence>
<dbReference type="EMBL" id="CAJJDM010000081">
    <property type="protein sequence ID" value="CAD8087151.1"/>
    <property type="molecule type" value="Genomic_DNA"/>
</dbReference>
<evidence type="ECO:0000313" key="8">
    <source>
        <dbReference type="Proteomes" id="UP000688137"/>
    </source>
</evidence>
<evidence type="ECO:0000256" key="5">
    <source>
        <dbReference type="ARBA" id="ARBA00023136"/>
    </source>
</evidence>
<dbReference type="InterPro" id="IPR052983">
    <property type="entry name" value="MFS_Riboflavin_Transporter"/>
</dbReference>
<dbReference type="PANTHER" id="PTHR43385">
    <property type="entry name" value="RIBOFLAVIN TRANSPORTER RIBJ"/>
    <property type="match status" value="1"/>
</dbReference>
<evidence type="ECO:0000256" key="1">
    <source>
        <dbReference type="ARBA" id="ARBA00004141"/>
    </source>
</evidence>
<dbReference type="Proteomes" id="UP000688137">
    <property type="component" value="Unassembled WGS sequence"/>
</dbReference>
<keyword evidence="4 6" id="KW-1133">Transmembrane helix</keyword>
<accession>A0A8S1NAS6</accession>
<gene>
    <name evidence="7" type="ORF">PPRIM_AZ9-3.1.T0780055</name>
</gene>
<evidence type="ECO:0000256" key="4">
    <source>
        <dbReference type="ARBA" id="ARBA00022989"/>
    </source>
</evidence>
<protein>
    <submittedName>
        <fullName evidence="7">Uncharacterized protein</fullName>
    </submittedName>
</protein>
<dbReference type="AlphaFoldDB" id="A0A8S1NAS6"/>
<reference evidence="7" key="1">
    <citation type="submission" date="2021-01" db="EMBL/GenBank/DDBJ databases">
        <authorList>
            <consortium name="Genoscope - CEA"/>
            <person name="William W."/>
        </authorList>
    </citation>
    <scope>NUCLEOTIDE SEQUENCE</scope>
</reference>
<keyword evidence="8" id="KW-1185">Reference proteome</keyword>
<dbReference type="PANTHER" id="PTHR43385:SF1">
    <property type="entry name" value="RIBOFLAVIN TRANSPORTER RIBJ"/>
    <property type="match status" value="1"/>
</dbReference>
<name>A0A8S1NAS6_PARPR</name>